<dbReference type="InterPro" id="IPR050952">
    <property type="entry name" value="TRIM-NHL_E3_ligases"/>
</dbReference>
<dbReference type="InterPro" id="IPR001258">
    <property type="entry name" value="NHL_repeat"/>
</dbReference>
<organism evidence="3 4">
    <name type="scientific">Cohnella yongneupensis</name>
    <dbReference type="NCBI Taxonomy" id="425006"/>
    <lineage>
        <taxon>Bacteria</taxon>
        <taxon>Bacillati</taxon>
        <taxon>Bacillota</taxon>
        <taxon>Bacilli</taxon>
        <taxon>Bacillales</taxon>
        <taxon>Paenibacillaceae</taxon>
        <taxon>Cohnella</taxon>
    </lineage>
</organism>
<proteinExistence type="predicted"/>
<feature type="repeat" description="NHL" evidence="2">
    <location>
        <begin position="45"/>
        <end position="84"/>
    </location>
</feature>
<accession>A0ABW0R1T2</accession>
<dbReference type="EMBL" id="JBHSNC010000041">
    <property type="protein sequence ID" value="MFC5530320.1"/>
    <property type="molecule type" value="Genomic_DNA"/>
</dbReference>
<gene>
    <name evidence="3" type="ORF">ACFPQ4_12855</name>
</gene>
<reference evidence="4" key="1">
    <citation type="journal article" date="2019" name="Int. J. Syst. Evol. Microbiol.">
        <title>The Global Catalogue of Microorganisms (GCM) 10K type strain sequencing project: providing services to taxonomists for standard genome sequencing and annotation.</title>
        <authorList>
            <consortium name="The Broad Institute Genomics Platform"/>
            <consortium name="The Broad Institute Genome Sequencing Center for Infectious Disease"/>
            <person name="Wu L."/>
            <person name="Ma J."/>
        </authorList>
    </citation>
    <scope>NUCLEOTIDE SEQUENCE [LARGE SCALE GENOMIC DNA]</scope>
    <source>
        <strain evidence="4">CGMCC 1.18578</strain>
    </source>
</reference>
<evidence type="ECO:0000313" key="3">
    <source>
        <dbReference type="EMBL" id="MFC5530320.1"/>
    </source>
</evidence>
<dbReference type="PANTHER" id="PTHR24104:SF25">
    <property type="entry name" value="PROTEIN LIN-41"/>
    <property type="match status" value="1"/>
</dbReference>
<dbReference type="PROSITE" id="PS51125">
    <property type="entry name" value="NHL"/>
    <property type="match status" value="1"/>
</dbReference>
<evidence type="ECO:0000256" key="2">
    <source>
        <dbReference type="PROSITE-ProRule" id="PRU00504"/>
    </source>
</evidence>
<evidence type="ECO:0000313" key="4">
    <source>
        <dbReference type="Proteomes" id="UP001596108"/>
    </source>
</evidence>
<dbReference type="PANTHER" id="PTHR24104">
    <property type="entry name" value="E3 UBIQUITIN-PROTEIN LIGASE NHLRC1-RELATED"/>
    <property type="match status" value="1"/>
</dbReference>
<sequence length="125" mass="13502">MQKGKWKRTLLVGLIGAIGLSVLLTGEDRHSASATGYWDQWEVWGSLGTGDGQFNHPSGIAIDSEGYIYVADSGNNRIQKFDSEGRFIRKWAKPGPGKPGVDLKNPADIAFDSAGNMYVTEADGN</sequence>
<dbReference type="RefSeq" id="WP_378112266.1">
    <property type="nucleotide sequence ID" value="NZ_JBHSNC010000041.1"/>
</dbReference>
<keyword evidence="1" id="KW-0677">Repeat</keyword>
<protein>
    <submittedName>
        <fullName evidence="3">SMP-30/gluconolactonase/LRE family protein</fullName>
    </submittedName>
</protein>
<dbReference type="Pfam" id="PF01436">
    <property type="entry name" value="NHL"/>
    <property type="match status" value="1"/>
</dbReference>
<keyword evidence="4" id="KW-1185">Reference proteome</keyword>
<name>A0ABW0R1T2_9BACL</name>
<dbReference type="InterPro" id="IPR011042">
    <property type="entry name" value="6-blade_b-propeller_TolB-like"/>
</dbReference>
<dbReference type="Gene3D" id="2.120.10.30">
    <property type="entry name" value="TolB, C-terminal domain"/>
    <property type="match status" value="1"/>
</dbReference>
<comment type="caution">
    <text evidence="3">The sequence shown here is derived from an EMBL/GenBank/DDBJ whole genome shotgun (WGS) entry which is preliminary data.</text>
</comment>
<dbReference type="Proteomes" id="UP001596108">
    <property type="component" value="Unassembled WGS sequence"/>
</dbReference>
<evidence type="ECO:0000256" key="1">
    <source>
        <dbReference type="ARBA" id="ARBA00022737"/>
    </source>
</evidence>
<dbReference type="SUPFAM" id="SSF101898">
    <property type="entry name" value="NHL repeat"/>
    <property type="match status" value="1"/>
</dbReference>